<organism evidence="1 2">
    <name type="scientific">Nocardioides cavernae</name>
    <dbReference type="NCBI Taxonomy" id="1921566"/>
    <lineage>
        <taxon>Bacteria</taxon>
        <taxon>Bacillati</taxon>
        <taxon>Actinomycetota</taxon>
        <taxon>Actinomycetes</taxon>
        <taxon>Propionibacteriales</taxon>
        <taxon>Nocardioidaceae</taxon>
        <taxon>Nocardioides</taxon>
    </lineage>
</organism>
<dbReference type="EMBL" id="JACCBW010000003">
    <property type="protein sequence ID" value="NYE38076.1"/>
    <property type="molecule type" value="Genomic_DNA"/>
</dbReference>
<evidence type="ECO:0000313" key="2">
    <source>
        <dbReference type="Proteomes" id="UP000549911"/>
    </source>
</evidence>
<comment type="caution">
    <text evidence="1">The sequence shown here is derived from an EMBL/GenBank/DDBJ whole genome shotgun (WGS) entry which is preliminary data.</text>
</comment>
<proteinExistence type="predicted"/>
<dbReference type="PANTHER" id="PTHR30528:SF0">
    <property type="entry name" value="CYTOPLASMIC PROTEIN"/>
    <property type="match status" value="1"/>
</dbReference>
<reference evidence="1 2" key="2">
    <citation type="submission" date="2020-08" db="EMBL/GenBank/DDBJ databases">
        <title>The Agave Microbiome: Exploring the role of microbial communities in plant adaptations to desert environments.</title>
        <authorList>
            <person name="Partida-Martinez L.P."/>
        </authorList>
    </citation>
    <scope>NUCLEOTIDE SEQUENCE [LARGE SCALE GENOMIC DNA]</scope>
    <source>
        <strain evidence="1 2">AT2.17</strain>
    </source>
</reference>
<reference evidence="1 2" key="1">
    <citation type="submission" date="2020-07" db="EMBL/GenBank/DDBJ databases">
        <authorList>
            <person name="Partida-Martinez L."/>
            <person name="Huntemann M."/>
            <person name="Clum A."/>
            <person name="Wang J."/>
            <person name="Palaniappan K."/>
            <person name="Ritter S."/>
            <person name="Chen I.-M."/>
            <person name="Stamatis D."/>
            <person name="Reddy T."/>
            <person name="O'Malley R."/>
            <person name="Daum C."/>
            <person name="Shapiro N."/>
            <person name="Ivanova N."/>
            <person name="Kyrpides N."/>
            <person name="Woyke T."/>
        </authorList>
    </citation>
    <scope>NUCLEOTIDE SEQUENCE [LARGE SCALE GENOMIC DNA]</scope>
    <source>
        <strain evidence="1 2">AT2.17</strain>
    </source>
</reference>
<sequence>MAADLLLTPQQARRIAVRAQLLSAHRPADALETIRHLGFLQVDLTNVVAQHPDLALWSRLGEAYDPGDLEELVGDGALVEHRAHLLPGEDIALHRADMDLWPGEPPLKEWQEDLRDWVAANDACRREILALLRAEGPTAARDLPDTCEVPWRSTGWTDNKNVMKLLECLESRGEVAVATREGRERRWDLASRVHPGDPAVPVAEAHRTLASRRLRALGIARPRALEAWDERHPVRDTGLGARVEGVRGTWRVDPDRLADLDAFEGRTAVLSPLDRLVFDRKRMEDLFAFDYQLEMYKPAATRRWGYWAMPVLDGDELVGKVDATADRDGGVLIVDAVHEDGDWSRSRRARVDAEVDALAAWLGLEVARA</sequence>
<dbReference type="RefSeq" id="WP_179620700.1">
    <property type="nucleotide sequence ID" value="NZ_JACCBW010000003.1"/>
</dbReference>
<dbReference type="PANTHER" id="PTHR30528">
    <property type="entry name" value="CYTOPLASMIC PROTEIN"/>
    <property type="match status" value="1"/>
</dbReference>
<keyword evidence="2" id="KW-1185">Reference proteome</keyword>
<protein>
    <recommendedName>
        <fullName evidence="3">Winged helix-turn-helix domain-containing protein</fullName>
    </recommendedName>
</protein>
<dbReference type="Proteomes" id="UP000549911">
    <property type="component" value="Unassembled WGS sequence"/>
</dbReference>
<evidence type="ECO:0000313" key="1">
    <source>
        <dbReference type="EMBL" id="NYE38076.1"/>
    </source>
</evidence>
<gene>
    <name evidence="1" type="ORF">F4692_003221</name>
</gene>
<dbReference type="Pfam" id="PF06224">
    <property type="entry name" value="AlkZ-like"/>
    <property type="match status" value="1"/>
</dbReference>
<dbReference type="InterPro" id="IPR009351">
    <property type="entry name" value="AlkZ-like"/>
</dbReference>
<accession>A0A7Y9H523</accession>
<evidence type="ECO:0008006" key="3">
    <source>
        <dbReference type="Google" id="ProtNLM"/>
    </source>
</evidence>
<dbReference type="AlphaFoldDB" id="A0A7Y9H523"/>
<name>A0A7Y9H523_9ACTN</name>